<dbReference type="EMBL" id="BGPR01003247">
    <property type="protein sequence ID" value="GBM85593.1"/>
    <property type="molecule type" value="Genomic_DNA"/>
</dbReference>
<accession>A0A4Y2J5S5</accession>
<name>A0A4Y2J5S5_ARAVE</name>
<protein>
    <submittedName>
        <fullName evidence="1">Uncharacterized protein</fullName>
    </submittedName>
</protein>
<proteinExistence type="predicted"/>
<evidence type="ECO:0000313" key="1">
    <source>
        <dbReference type="EMBL" id="GBM85593.1"/>
    </source>
</evidence>
<keyword evidence="2" id="KW-1185">Reference proteome</keyword>
<comment type="caution">
    <text evidence="1">The sequence shown here is derived from an EMBL/GenBank/DDBJ whole genome shotgun (WGS) entry which is preliminary data.</text>
</comment>
<organism evidence="1 2">
    <name type="scientific">Araneus ventricosus</name>
    <name type="common">Orbweaver spider</name>
    <name type="synonym">Epeira ventricosa</name>
    <dbReference type="NCBI Taxonomy" id="182803"/>
    <lineage>
        <taxon>Eukaryota</taxon>
        <taxon>Metazoa</taxon>
        <taxon>Ecdysozoa</taxon>
        <taxon>Arthropoda</taxon>
        <taxon>Chelicerata</taxon>
        <taxon>Arachnida</taxon>
        <taxon>Araneae</taxon>
        <taxon>Araneomorphae</taxon>
        <taxon>Entelegynae</taxon>
        <taxon>Araneoidea</taxon>
        <taxon>Araneidae</taxon>
        <taxon>Araneus</taxon>
    </lineage>
</organism>
<dbReference type="Proteomes" id="UP000499080">
    <property type="component" value="Unassembled WGS sequence"/>
</dbReference>
<sequence length="84" mass="9505">MPPDWSIGAGPKLLMSVERRGGMSKPLFLEPTSQRLEKRRTGEMVQGRAFDSTGLYSKSCWRCWYQTYPLVELCKAPPGLQIQG</sequence>
<evidence type="ECO:0000313" key="2">
    <source>
        <dbReference type="Proteomes" id="UP000499080"/>
    </source>
</evidence>
<reference evidence="1 2" key="1">
    <citation type="journal article" date="2019" name="Sci. Rep.">
        <title>Orb-weaving spider Araneus ventricosus genome elucidates the spidroin gene catalogue.</title>
        <authorList>
            <person name="Kono N."/>
            <person name="Nakamura H."/>
            <person name="Ohtoshi R."/>
            <person name="Moran D.A.P."/>
            <person name="Shinohara A."/>
            <person name="Yoshida Y."/>
            <person name="Fujiwara M."/>
            <person name="Mori M."/>
            <person name="Tomita M."/>
            <person name="Arakawa K."/>
        </authorList>
    </citation>
    <scope>NUCLEOTIDE SEQUENCE [LARGE SCALE GENOMIC DNA]</scope>
</reference>
<gene>
    <name evidence="1" type="ORF">AVEN_38365_1</name>
</gene>
<dbReference type="AlphaFoldDB" id="A0A4Y2J5S5"/>